<dbReference type="InterPro" id="IPR048289">
    <property type="entry name" value="RRM2_NsCP33-like"/>
</dbReference>
<dbReference type="InParanoid" id="D4H4E5"/>
<proteinExistence type="predicted"/>
<dbReference type="STRING" id="522772.Dacet_2514"/>
<dbReference type="PANTHER" id="PTHR48027">
    <property type="entry name" value="HETEROGENEOUS NUCLEAR RIBONUCLEOPROTEIN 87F-RELATED"/>
    <property type="match status" value="1"/>
</dbReference>
<evidence type="ECO:0000256" key="1">
    <source>
        <dbReference type="ARBA" id="ARBA00022884"/>
    </source>
</evidence>
<feature type="region of interest" description="Disordered" evidence="2">
    <location>
        <begin position="74"/>
        <end position="94"/>
    </location>
</feature>
<dbReference type="SUPFAM" id="SSF54928">
    <property type="entry name" value="RNA-binding domain, RBD"/>
    <property type="match status" value="1"/>
</dbReference>
<dbReference type="AlphaFoldDB" id="D4H4E5"/>
<dbReference type="Pfam" id="PF00076">
    <property type="entry name" value="RRM_1"/>
    <property type="match status" value="1"/>
</dbReference>
<keyword evidence="5" id="KW-1185">Reference proteome</keyword>
<dbReference type="CDD" id="cd21608">
    <property type="entry name" value="RRM2_NsCP33_like"/>
    <property type="match status" value="1"/>
</dbReference>
<dbReference type="Proteomes" id="UP000002012">
    <property type="component" value="Chromosome"/>
</dbReference>
<evidence type="ECO:0000313" key="4">
    <source>
        <dbReference type="EMBL" id="ADD69274.1"/>
    </source>
</evidence>
<dbReference type="GO" id="GO:0003723">
    <property type="term" value="F:RNA binding"/>
    <property type="evidence" value="ECO:0007669"/>
    <property type="project" value="UniProtKB-KW"/>
</dbReference>
<dbReference type="eggNOG" id="COG0724">
    <property type="taxonomic scope" value="Bacteria"/>
</dbReference>
<dbReference type="RefSeq" id="WP_013011775.1">
    <property type="nucleotide sequence ID" value="NC_013943.1"/>
</dbReference>
<dbReference type="OrthoDB" id="516941at2"/>
<feature type="domain" description="RRM" evidence="3">
    <location>
        <begin position="1"/>
        <end position="79"/>
    </location>
</feature>
<dbReference type="EMBL" id="CP001968">
    <property type="protein sequence ID" value="ADD69274.1"/>
    <property type="molecule type" value="Genomic_DNA"/>
</dbReference>
<dbReference type="PaxDb" id="522772-Dacet_2514"/>
<dbReference type="SMART" id="SM00360">
    <property type="entry name" value="RRM"/>
    <property type="match status" value="1"/>
</dbReference>
<dbReference type="InterPro" id="IPR052462">
    <property type="entry name" value="SLIRP/GR-RBP-like"/>
</dbReference>
<evidence type="ECO:0000259" key="3">
    <source>
        <dbReference type="PROSITE" id="PS50102"/>
    </source>
</evidence>
<gene>
    <name evidence="4" type="ordered locus">Dacet_2514</name>
</gene>
<dbReference type="KEGG" id="dap:Dacet_2514"/>
<dbReference type="HOGENOM" id="CLU_012062_28_8_0"/>
<name>D4H4E5_DENA2</name>
<dbReference type="Gene3D" id="3.30.70.330">
    <property type="match status" value="1"/>
</dbReference>
<organism evidence="4 5">
    <name type="scientific">Denitrovibrio acetiphilus (strain DSM 12809 / NBRC 114555 / N2460)</name>
    <dbReference type="NCBI Taxonomy" id="522772"/>
    <lineage>
        <taxon>Bacteria</taxon>
        <taxon>Pseudomonadati</taxon>
        <taxon>Deferribacterota</taxon>
        <taxon>Deferribacteres</taxon>
        <taxon>Deferribacterales</taxon>
        <taxon>Geovibrionaceae</taxon>
        <taxon>Denitrovibrio</taxon>
    </lineage>
</organism>
<dbReference type="PROSITE" id="PS50102">
    <property type="entry name" value="RRM"/>
    <property type="match status" value="1"/>
</dbReference>
<evidence type="ECO:0000313" key="5">
    <source>
        <dbReference type="Proteomes" id="UP000002012"/>
    </source>
</evidence>
<evidence type="ECO:0000256" key="2">
    <source>
        <dbReference type="SAM" id="MobiDB-lite"/>
    </source>
</evidence>
<protein>
    <submittedName>
        <fullName evidence="4">RNP-1 like RNA-binding protein</fullName>
    </submittedName>
</protein>
<dbReference type="InterPro" id="IPR000504">
    <property type="entry name" value="RRM_dom"/>
</dbReference>
<keyword evidence="1" id="KW-0694">RNA-binding</keyword>
<dbReference type="InterPro" id="IPR012677">
    <property type="entry name" value="Nucleotide-bd_a/b_plait_sf"/>
</dbReference>
<reference evidence="4 5" key="1">
    <citation type="journal article" date="2010" name="Stand. Genomic Sci.">
        <title>Complete genome sequence of Denitrovibrio acetiphilus type strain (N2460).</title>
        <authorList>
            <person name="Kiss H."/>
            <person name="Lang E."/>
            <person name="Lapidus A."/>
            <person name="Copeland A."/>
            <person name="Nolan M."/>
            <person name="Glavina Del Rio T."/>
            <person name="Chen F."/>
            <person name="Lucas S."/>
            <person name="Tice H."/>
            <person name="Cheng J.F."/>
            <person name="Han C."/>
            <person name="Goodwin L."/>
            <person name="Pitluck S."/>
            <person name="Liolios K."/>
            <person name="Pati A."/>
            <person name="Ivanova N."/>
            <person name="Mavromatis K."/>
            <person name="Chen A."/>
            <person name="Palaniappan K."/>
            <person name="Land M."/>
            <person name="Hauser L."/>
            <person name="Chang Y.J."/>
            <person name="Jeffries C.D."/>
            <person name="Detter J.C."/>
            <person name="Brettin T."/>
            <person name="Spring S."/>
            <person name="Rohde M."/>
            <person name="Goker M."/>
            <person name="Woyke T."/>
            <person name="Bristow J."/>
            <person name="Eisen J.A."/>
            <person name="Markowitz V."/>
            <person name="Hugenholtz P."/>
            <person name="Kyrpides N.C."/>
            <person name="Klenk H.P."/>
        </authorList>
    </citation>
    <scope>NUCLEOTIDE SEQUENCE [LARGE SCALE GENOMIC DNA]</scope>
    <source>
        <strain evidence="5">DSM 12809 / NBRC 114555 / N2460</strain>
    </source>
</reference>
<accession>D4H4E5</accession>
<sequence length="94" mass="10600">MNIYVGNLSYKAMEDEIRDMFQSFGDVASVRIITDHETGRSKGFGFVEMEDDEQAKAAIEELNGVEMLGRPLTVNEARPRAPRAPRGNFGNDRY</sequence>
<dbReference type="InterPro" id="IPR035979">
    <property type="entry name" value="RBD_domain_sf"/>
</dbReference>